<protein>
    <submittedName>
        <fullName evidence="1">Uncharacterized protein</fullName>
    </submittedName>
</protein>
<sequence length="81" mass="8960">MSETEYMRTRIRRAAGLLALENSADGLTPDGMTVKQHADMLERYALQQVSGLVLTGTAWIEAAEQITHTLRCLAEPTKEKA</sequence>
<organism evidence="1 2">
    <name type="scientific">Brevibacterium celere</name>
    <dbReference type="NCBI Taxonomy" id="225845"/>
    <lineage>
        <taxon>Bacteria</taxon>
        <taxon>Bacillati</taxon>
        <taxon>Actinomycetota</taxon>
        <taxon>Actinomycetes</taxon>
        <taxon>Micrococcales</taxon>
        <taxon>Brevibacteriaceae</taxon>
        <taxon>Brevibacterium</taxon>
    </lineage>
</organism>
<reference evidence="1 2" key="1">
    <citation type="submission" date="2018-06" db="EMBL/GenBank/DDBJ databases">
        <title>Freshwater and sediment microbial communities from various areas in North America, analyzing microbe dynamics in response to fracking.</title>
        <authorList>
            <person name="Lamendella R."/>
        </authorList>
    </citation>
    <scope>NUCLEOTIDE SEQUENCE [LARGE SCALE GENOMIC DNA]</scope>
    <source>
        <strain evidence="1 2">3b_TX</strain>
    </source>
</reference>
<name>A0A366ING4_9MICO</name>
<evidence type="ECO:0000313" key="1">
    <source>
        <dbReference type="EMBL" id="RBP73026.1"/>
    </source>
</evidence>
<comment type="caution">
    <text evidence="1">The sequence shown here is derived from an EMBL/GenBank/DDBJ whole genome shotgun (WGS) entry which is preliminary data.</text>
</comment>
<dbReference type="Proteomes" id="UP000253509">
    <property type="component" value="Unassembled WGS sequence"/>
</dbReference>
<accession>A0A366ING4</accession>
<dbReference type="EMBL" id="QNSB01000003">
    <property type="protein sequence ID" value="RBP73026.1"/>
    <property type="molecule type" value="Genomic_DNA"/>
</dbReference>
<evidence type="ECO:0000313" key="2">
    <source>
        <dbReference type="Proteomes" id="UP000253509"/>
    </source>
</evidence>
<dbReference type="RefSeq" id="WP_113903491.1">
    <property type="nucleotide sequence ID" value="NZ_QNSB01000003.1"/>
</dbReference>
<keyword evidence="2" id="KW-1185">Reference proteome</keyword>
<gene>
    <name evidence="1" type="ORF">DFO65_103321</name>
</gene>
<dbReference type="AlphaFoldDB" id="A0A366ING4"/>
<proteinExistence type="predicted"/>